<dbReference type="Proteomes" id="UP000326759">
    <property type="component" value="Unassembled WGS sequence"/>
</dbReference>
<dbReference type="InterPro" id="IPR036390">
    <property type="entry name" value="WH_DNA-bd_sf"/>
</dbReference>
<dbReference type="InterPro" id="IPR036388">
    <property type="entry name" value="WH-like_DNA-bd_sf"/>
</dbReference>
<dbReference type="Gene3D" id="1.10.10.570">
    <property type="entry name" value="Winged helix' DNA-binding domain. Chain C. Domain 1"/>
    <property type="match status" value="1"/>
</dbReference>
<feature type="non-terminal residue" evidence="6">
    <location>
        <position position="168"/>
    </location>
</feature>
<dbReference type="GO" id="GO:0016236">
    <property type="term" value="P:macroautophagy"/>
    <property type="evidence" value="ECO:0007669"/>
    <property type="project" value="UniProtKB-ARBA"/>
</dbReference>
<comment type="caution">
    <text evidence="6">The sequence shown here is derived from an EMBL/GenBank/DDBJ whole genome shotgun (WGS) entry which is preliminary data.</text>
</comment>
<evidence type="ECO:0000256" key="2">
    <source>
        <dbReference type="ARBA" id="ARBA00017934"/>
    </source>
</evidence>
<dbReference type="AlphaFoldDB" id="A0A5N5TD65"/>
<accession>A0A5N5TD65</accession>
<comment type="similarity">
    <text evidence="1">Belongs to the VPS25 family.</text>
</comment>
<dbReference type="SUPFAM" id="SSF46785">
    <property type="entry name" value="Winged helix' DNA-binding domain"/>
    <property type="match status" value="2"/>
</dbReference>
<dbReference type="InterPro" id="IPR008570">
    <property type="entry name" value="ESCRT-II_cplx_Vps25-sub"/>
</dbReference>
<dbReference type="FunFam" id="1.10.10.10:FF:000141">
    <property type="entry name" value="vacuolar protein-sorting-associated protein 25"/>
    <property type="match status" value="1"/>
</dbReference>
<proteinExistence type="inferred from homology"/>
<evidence type="ECO:0000313" key="7">
    <source>
        <dbReference type="Proteomes" id="UP000326759"/>
    </source>
</evidence>
<dbReference type="PANTHER" id="PTHR13149:SF0">
    <property type="entry name" value="VACUOLAR PROTEIN-SORTING-ASSOCIATED PROTEIN 25"/>
    <property type="match status" value="1"/>
</dbReference>
<reference evidence="6 7" key="1">
    <citation type="journal article" date="2019" name="PLoS Biol.">
        <title>Sex chromosomes control vertical transmission of feminizing Wolbachia symbionts in an isopod.</title>
        <authorList>
            <person name="Becking T."/>
            <person name="Chebbi M.A."/>
            <person name="Giraud I."/>
            <person name="Moumen B."/>
            <person name="Laverre T."/>
            <person name="Caubet Y."/>
            <person name="Peccoud J."/>
            <person name="Gilbert C."/>
            <person name="Cordaux R."/>
        </authorList>
    </citation>
    <scope>NUCLEOTIDE SEQUENCE [LARGE SCALE GENOMIC DNA]</scope>
    <source>
        <strain evidence="6">ANa2</strain>
        <tissue evidence="6">Whole body excluding digestive tract and cuticle</tissue>
    </source>
</reference>
<keyword evidence="3" id="KW-0813">Transport</keyword>
<dbReference type="EMBL" id="SEYY01003634">
    <property type="protein sequence ID" value="KAB7504167.1"/>
    <property type="molecule type" value="Genomic_DNA"/>
</dbReference>
<evidence type="ECO:0000313" key="6">
    <source>
        <dbReference type="EMBL" id="KAB7504167.1"/>
    </source>
</evidence>
<dbReference type="OrthoDB" id="245150at2759"/>
<organism evidence="6 7">
    <name type="scientific">Armadillidium nasatum</name>
    <dbReference type="NCBI Taxonomy" id="96803"/>
    <lineage>
        <taxon>Eukaryota</taxon>
        <taxon>Metazoa</taxon>
        <taxon>Ecdysozoa</taxon>
        <taxon>Arthropoda</taxon>
        <taxon>Crustacea</taxon>
        <taxon>Multicrustacea</taxon>
        <taxon>Malacostraca</taxon>
        <taxon>Eumalacostraca</taxon>
        <taxon>Peracarida</taxon>
        <taxon>Isopoda</taxon>
        <taxon>Oniscidea</taxon>
        <taxon>Crinocheta</taxon>
        <taxon>Armadillidiidae</taxon>
        <taxon>Armadillidium</taxon>
    </lineage>
</organism>
<name>A0A5N5TD65_9CRUS</name>
<evidence type="ECO:0000256" key="5">
    <source>
        <dbReference type="ARBA" id="ARBA00030094"/>
    </source>
</evidence>
<evidence type="ECO:0000256" key="3">
    <source>
        <dbReference type="ARBA" id="ARBA00022448"/>
    </source>
</evidence>
<dbReference type="InterPro" id="IPR014041">
    <property type="entry name" value="ESCRT-II_cplx_Vps25-sub_N"/>
</dbReference>
<sequence>MISFPGPGNIIFHHFLHYKKIKMFSKFNLKTWCNLVIDWGKFHNIVQLDVAEAPSLDVFKNTDIKRNLSPESVLVVLDELAQRGNLEWTDKTKALLFWRSPAEWAEKIYSWVQNANRVNTVCTLYELTQGDETVNEAFHGLDEVVLMKALSYLESKNHAEVMNFGDSR</sequence>
<gene>
    <name evidence="6" type="primary">VPS25</name>
    <name evidence="6" type="ORF">Anas_11053</name>
</gene>
<dbReference type="GO" id="GO:0000814">
    <property type="term" value="C:ESCRT II complex"/>
    <property type="evidence" value="ECO:0007669"/>
    <property type="project" value="InterPro"/>
</dbReference>
<keyword evidence="4" id="KW-0653">Protein transport</keyword>
<protein>
    <recommendedName>
        <fullName evidence="2">Vacuolar protein-sorting-associated protein 25</fullName>
    </recommendedName>
    <alternativeName>
        <fullName evidence="5">ESCRT-II complex subunit VPS25</fullName>
    </alternativeName>
</protein>
<evidence type="ECO:0000256" key="1">
    <source>
        <dbReference type="ARBA" id="ARBA00009674"/>
    </source>
</evidence>
<dbReference type="GO" id="GO:0005198">
    <property type="term" value="F:structural molecule activity"/>
    <property type="evidence" value="ECO:0007669"/>
    <property type="project" value="TreeGrafter"/>
</dbReference>
<dbReference type="GO" id="GO:0042803">
    <property type="term" value="F:protein homodimerization activity"/>
    <property type="evidence" value="ECO:0007669"/>
    <property type="project" value="TreeGrafter"/>
</dbReference>
<dbReference type="Pfam" id="PF05871">
    <property type="entry name" value="ESCRT-II"/>
    <property type="match status" value="1"/>
</dbReference>
<evidence type="ECO:0000256" key="4">
    <source>
        <dbReference type="ARBA" id="ARBA00022927"/>
    </source>
</evidence>
<keyword evidence="7" id="KW-1185">Reference proteome</keyword>
<dbReference type="Gene3D" id="1.10.10.10">
    <property type="entry name" value="Winged helix-like DNA-binding domain superfamily/Winged helix DNA-binding domain"/>
    <property type="match status" value="1"/>
</dbReference>
<dbReference type="GO" id="GO:0043328">
    <property type="term" value="P:protein transport to vacuole involved in ubiquitin-dependent protein catabolic process via the multivesicular body sorting pathway"/>
    <property type="evidence" value="ECO:0007669"/>
    <property type="project" value="TreeGrafter"/>
</dbReference>
<dbReference type="PANTHER" id="PTHR13149">
    <property type="entry name" value="VACUOLAR PROTEIN SORTING-ASSOCIATED PROTEIN VPS25"/>
    <property type="match status" value="1"/>
</dbReference>